<keyword evidence="2" id="KW-1185">Reference proteome</keyword>
<sequence>MDKGGTAGGQCPEVDIAERGATRVRELDAILGGDSTAKSPVDTSAVLEAAERGPNLEDEVIDEEVELDDYVEFLEGLPDGTGSQEWFYTPEVTSQSQQWLSGEQEAGEERPDVAFRSTPCNPAKRLRQIRKCPRCSKEDMFWEVLHYSNAEKREYQDCWEAKRQDRKENQEFIKDASEWMIKVMEEQMQMLKFLIMLQTEQI</sequence>
<reference evidence="2" key="1">
    <citation type="journal article" date="2013" name="Nat. Genet.">
        <title>The draft genomes of soft-shell turtle and green sea turtle yield insights into the development and evolution of the turtle-specific body plan.</title>
        <authorList>
            <person name="Wang Z."/>
            <person name="Pascual-Anaya J."/>
            <person name="Zadissa A."/>
            <person name="Li W."/>
            <person name="Niimura Y."/>
            <person name="Huang Z."/>
            <person name="Li C."/>
            <person name="White S."/>
            <person name="Xiong Z."/>
            <person name="Fang D."/>
            <person name="Wang B."/>
            <person name="Ming Y."/>
            <person name="Chen Y."/>
            <person name="Zheng Y."/>
            <person name="Kuraku S."/>
            <person name="Pignatelli M."/>
            <person name="Herrero J."/>
            <person name="Beal K."/>
            <person name="Nozawa M."/>
            <person name="Li Q."/>
            <person name="Wang J."/>
            <person name="Zhang H."/>
            <person name="Yu L."/>
            <person name="Shigenobu S."/>
            <person name="Wang J."/>
            <person name="Liu J."/>
            <person name="Flicek P."/>
            <person name="Searle S."/>
            <person name="Wang J."/>
            <person name="Kuratani S."/>
            <person name="Yin Y."/>
            <person name="Aken B."/>
            <person name="Zhang G."/>
            <person name="Irie N."/>
        </authorList>
    </citation>
    <scope>NUCLEOTIDE SEQUENCE [LARGE SCALE GENOMIC DNA]</scope>
</reference>
<evidence type="ECO:0000313" key="2">
    <source>
        <dbReference type="Proteomes" id="UP000031443"/>
    </source>
</evidence>
<evidence type="ECO:0000313" key="1">
    <source>
        <dbReference type="EMBL" id="EMP35857.1"/>
    </source>
</evidence>
<name>M7C5S3_CHEMY</name>
<dbReference type="EMBL" id="KB527467">
    <property type="protein sequence ID" value="EMP35857.1"/>
    <property type="molecule type" value="Genomic_DNA"/>
</dbReference>
<organism evidence="1 2">
    <name type="scientific">Chelonia mydas</name>
    <name type="common">Green sea-turtle</name>
    <name type="synonym">Chelonia agassizi</name>
    <dbReference type="NCBI Taxonomy" id="8469"/>
    <lineage>
        <taxon>Eukaryota</taxon>
        <taxon>Metazoa</taxon>
        <taxon>Chordata</taxon>
        <taxon>Craniata</taxon>
        <taxon>Vertebrata</taxon>
        <taxon>Euteleostomi</taxon>
        <taxon>Archelosauria</taxon>
        <taxon>Testudinata</taxon>
        <taxon>Testudines</taxon>
        <taxon>Cryptodira</taxon>
        <taxon>Durocryptodira</taxon>
        <taxon>Americhelydia</taxon>
        <taxon>Chelonioidea</taxon>
        <taxon>Cheloniidae</taxon>
        <taxon>Chelonia</taxon>
    </lineage>
</organism>
<dbReference type="AlphaFoldDB" id="M7C5S3"/>
<proteinExistence type="predicted"/>
<dbReference type="Proteomes" id="UP000031443">
    <property type="component" value="Unassembled WGS sequence"/>
</dbReference>
<protein>
    <submittedName>
        <fullName evidence="1">Uncharacterized protein</fullName>
    </submittedName>
</protein>
<gene>
    <name evidence="1" type="ORF">UY3_06961</name>
</gene>
<accession>M7C5S3</accession>